<feature type="region of interest" description="Disordered" evidence="1">
    <location>
        <begin position="144"/>
        <end position="196"/>
    </location>
</feature>
<gene>
    <name evidence="3" type="ORF">PUMCH_001293</name>
</gene>
<protein>
    <submittedName>
        <fullName evidence="3">Uncharacterized protein</fullName>
    </submittedName>
</protein>
<feature type="transmembrane region" description="Helical" evidence="2">
    <location>
        <begin position="26"/>
        <end position="44"/>
    </location>
</feature>
<keyword evidence="2" id="KW-0472">Membrane</keyword>
<evidence type="ECO:0000256" key="1">
    <source>
        <dbReference type="SAM" id="MobiDB-lite"/>
    </source>
</evidence>
<keyword evidence="4" id="KW-1185">Reference proteome</keyword>
<dbReference type="PANTHER" id="PTHR28187:SF1">
    <property type="entry name" value="PROTEIN RCR1-RELATED"/>
    <property type="match status" value="1"/>
</dbReference>
<evidence type="ECO:0000313" key="4">
    <source>
        <dbReference type="Proteomes" id="UP001338582"/>
    </source>
</evidence>
<dbReference type="PANTHER" id="PTHR28187">
    <property type="entry name" value="PROTEIN RCR1-RELATED"/>
    <property type="match status" value="1"/>
</dbReference>
<name>A0AAX4H690_9ASCO</name>
<dbReference type="GeneID" id="88172359"/>
<dbReference type="Pfam" id="PF12273">
    <property type="entry name" value="RCR"/>
    <property type="match status" value="1"/>
</dbReference>
<evidence type="ECO:0000313" key="3">
    <source>
        <dbReference type="EMBL" id="WPK24038.1"/>
    </source>
</evidence>
<keyword evidence="2" id="KW-0812">Transmembrane</keyword>
<proteinExistence type="predicted"/>
<dbReference type="EMBL" id="CP138895">
    <property type="protein sequence ID" value="WPK24038.1"/>
    <property type="molecule type" value="Genomic_DNA"/>
</dbReference>
<dbReference type="Proteomes" id="UP001338582">
    <property type="component" value="Chromosome 2"/>
</dbReference>
<reference evidence="3 4" key="1">
    <citation type="submission" date="2023-10" db="EMBL/GenBank/DDBJ databases">
        <title>Draft Genome Sequence of Candida saopaulonensis from a very Premature Infant with Sepsis.</title>
        <authorList>
            <person name="Ning Y."/>
            <person name="Dai R."/>
            <person name="Xiao M."/>
            <person name="Xu Y."/>
            <person name="Yan Q."/>
            <person name="Zhang L."/>
        </authorList>
    </citation>
    <scope>NUCLEOTIDE SEQUENCE [LARGE SCALE GENOMIC DNA]</scope>
    <source>
        <strain evidence="3 4">19XY460</strain>
    </source>
</reference>
<accession>A0AAX4H690</accession>
<keyword evidence="2" id="KW-1133">Transmembrane helix</keyword>
<feature type="compositionally biased region" description="Pro residues" evidence="1">
    <location>
        <begin position="187"/>
        <end position="196"/>
    </location>
</feature>
<dbReference type="RefSeq" id="XP_062876422.1">
    <property type="nucleotide sequence ID" value="XM_063020352.1"/>
</dbReference>
<dbReference type="KEGG" id="asau:88172359"/>
<dbReference type="InterPro" id="IPR020999">
    <property type="entry name" value="Chitin_synth_reg_RCR"/>
</dbReference>
<evidence type="ECO:0000256" key="2">
    <source>
        <dbReference type="SAM" id="Phobius"/>
    </source>
</evidence>
<dbReference type="GO" id="GO:0016192">
    <property type="term" value="P:vesicle-mediated transport"/>
    <property type="evidence" value="ECO:0007669"/>
    <property type="project" value="TreeGrafter"/>
</dbReference>
<dbReference type="AlphaFoldDB" id="A0AAX4H690"/>
<organism evidence="3 4">
    <name type="scientific">Australozyma saopauloensis</name>
    <dbReference type="NCBI Taxonomy" id="291208"/>
    <lineage>
        <taxon>Eukaryota</taxon>
        <taxon>Fungi</taxon>
        <taxon>Dikarya</taxon>
        <taxon>Ascomycota</taxon>
        <taxon>Saccharomycotina</taxon>
        <taxon>Pichiomycetes</taxon>
        <taxon>Metschnikowiaceae</taxon>
        <taxon>Australozyma</taxon>
    </lineage>
</organism>
<sequence length="196" mass="21251">MAAIPQAKALVKRYYYTYDYSNGARWAFFALFLVALLIAVFGTIRVNKNRLKRGEAPLYGTSWITPPAYRTNNPPQENYVPTYTATANEADMGYYDQQGNFHQNPNVKSPEPAYMRNNATGTTTYENYSTTTYYMGSDAPIVSEATTGQYPRPEGPPGASQGTSTGASAPAGEAATGTSQPLYSRPEAPPPSAGKS</sequence>